<keyword evidence="3" id="KW-1185">Reference proteome</keyword>
<proteinExistence type="predicted"/>
<dbReference type="AlphaFoldDB" id="A0A4W5PBA9"/>
<sequence>MTDADKKLVLDLESMRSKHGVCGKDRSPSCLDAFFRSLEEERDNYRQEAECYHRARGPGGMDLSPTCSTQGRGRSPRGRAG</sequence>
<organism evidence="2 3">
    <name type="scientific">Hucho hucho</name>
    <name type="common">huchen</name>
    <dbReference type="NCBI Taxonomy" id="62062"/>
    <lineage>
        <taxon>Eukaryota</taxon>
        <taxon>Metazoa</taxon>
        <taxon>Chordata</taxon>
        <taxon>Craniata</taxon>
        <taxon>Vertebrata</taxon>
        <taxon>Euteleostomi</taxon>
        <taxon>Actinopterygii</taxon>
        <taxon>Neopterygii</taxon>
        <taxon>Teleostei</taxon>
        <taxon>Protacanthopterygii</taxon>
        <taxon>Salmoniformes</taxon>
        <taxon>Salmonidae</taxon>
        <taxon>Salmoninae</taxon>
        <taxon>Hucho</taxon>
    </lineage>
</organism>
<accession>A0A4W5PBA9</accession>
<name>A0A4W5PBA9_9TELE</name>
<dbReference type="STRING" id="62062.ENSHHUP00000060672"/>
<dbReference type="Ensembl" id="ENSHHUT00000062737.1">
    <property type="protein sequence ID" value="ENSHHUP00000060672.1"/>
    <property type="gene ID" value="ENSHHUG00000035955.1"/>
</dbReference>
<feature type="region of interest" description="Disordered" evidence="1">
    <location>
        <begin position="55"/>
        <end position="81"/>
    </location>
</feature>
<evidence type="ECO:0000256" key="1">
    <source>
        <dbReference type="SAM" id="MobiDB-lite"/>
    </source>
</evidence>
<reference evidence="3" key="1">
    <citation type="submission" date="2018-06" db="EMBL/GenBank/DDBJ databases">
        <title>Genome assembly of Danube salmon.</title>
        <authorList>
            <person name="Macqueen D.J."/>
            <person name="Gundappa M.K."/>
        </authorList>
    </citation>
    <scope>NUCLEOTIDE SEQUENCE [LARGE SCALE GENOMIC DNA]</scope>
</reference>
<reference evidence="2" key="2">
    <citation type="submission" date="2025-08" db="UniProtKB">
        <authorList>
            <consortium name="Ensembl"/>
        </authorList>
    </citation>
    <scope>IDENTIFICATION</scope>
</reference>
<dbReference type="Proteomes" id="UP000314982">
    <property type="component" value="Unassembled WGS sequence"/>
</dbReference>
<protein>
    <submittedName>
        <fullName evidence="2">Uncharacterized protein</fullName>
    </submittedName>
</protein>
<evidence type="ECO:0000313" key="3">
    <source>
        <dbReference type="Proteomes" id="UP000314982"/>
    </source>
</evidence>
<reference evidence="2" key="3">
    <citation type="submission" date="2025-09" db="UniProtKB">
        <authorList>
            <consortium name="Ensembl"/>
        </authorList>
    </citation>
    <scope>IDENTIFICATION</scope>
</reference>
<evidence type="ECO:0000313" key="2">
    <source>
        <dbReference type="Ensembl" id="ENSHHUP00000060672.1"/>
    </source>
</evidence>